<feature type="region of interest" description="Disordered" evidence="1">
    <location>
        <begin position="25"/>
        <end position="50"/>
    </location>
</feature>
<organism evidence="2 3">
    <name type="scientific">Cryptococcus neoformans (strain H99 / ATCC 208821 / CBS 10515 / FGSC 9487)</name>
    <name type="common">Cryptococcus neoformans var. grubii serotype A</name>
    <dbReference type="NCBI Taxonomy" id="235443"/>
    <lineage>
        <taxon>Eukaryota</taxon>
        <taxon>Fungi</taxon>
        <taxon>Dikarya</taxon>
        <taxon>Basidiomycota</taxon>
        <taxon>Agaricomycotina</taxon>
        <taxon>Tremellomycetes</taxon>
        <taxon>Tremellales</taxon>
        <taxon>Cryptococcaceae</taxon>
        <taxon>Cryptococcus</taxon>
        <taxon>Cryptococcus neoformans species complex</taxon>
    </lineage>
</organism>
<evidence type="ECO:0000256" key="1">
    <source>
        <dbReference type="SAM" id="MobiDB-lite"/>
    </source>
</evidence>
<gene>
    <name evidence="2" type="ORF">CNAG_07729</name>
</gene>
<evidence type="ECO:0000313" key="3">
    <source>
        <dbReference type="Proteomes" id="UP000010091"/>
    </source>
</evidence>
<evidence type="ECO:0000313" key="2">
    <source>
        <dbReference type="EMBL" id="AFR96631.1"/>
    </source>
</evidence>
<dbReference type="RefSeq" id="XP_012051380.1">
    <property type="nucleotide sequence ID" value="XM_012195990.1"/>
</dbReference>
<dbReference type="HOGENOM" id="CLU_3124992_0_0_1"/>
<dbReference type="EMBL" id="CP003827">
    <property type="protein sequence ID" value="AFR96631.1"/>
    <property type="molecule type" value="Genomic_DNA"/>
</dbReference>
<feature type="compositionally biased region" description="Acidic residues" evidence="1">
    <location>
        <begin position="27"/>
        <end position="38"/>
    </location>
</feature>
<protein>
    <submittedName>
        <fullName evidence="2">Uncharacterized protein</fullName>
    </submittedName>
</protein>
<dbReference type="GeneID" id="23890549"/>
<keyword evidence="3" id="KW-1185">Reference proteome</keyword>
<sequence length="50" mass="5916">MATLVRNPNALPDFEARRHKRVREGFENENIENSDEEDQKIMKGKLYDIP</sequence>
<dbReference type="AlphaFoldDB" id="J9VT87"/>
<dbReference type="Proteomes" id="UP000010091">
    <property type="component" value="Chromosome 8"/>
</dbReference>
<reference evidence="2 3" key="1">
    <citation type="journal article" date="2014" name="PLoS Genet.">
        <title>Analysis of the genome and transcriptome of Cryptococcus neoformans var. grubii reveals complex RNA expression and microevolution leading to virulence attenuation.</title>
        <authorList>
            <person name="Janbon G."/>
            <person name="Ormerod K.L."/>
            <person name="Paulet D."/>
            <person name="Byrnes E.J.III."/>
            <person name="Yadav V."/>
            <person name="Chatterjee G."/>
            <person name="Mullapudi N."/>
            <person name="Hon C.C."/>
            <person name="Billmyre R.B."/>
            <person name="Brunel F."/>
            <person name="Bahn Y.S."/>
            <person name="Chen W."/>
            <person name="Chen Y."/>
            <person name="Chow E.W."/>
            <person name="Coppee J.Y."/>
            <person name="Floyd-Averette A."/>
            <person name="Gaillardin C."/>
            <person name="Gerik K.J."/>
            <person name="Goldberg J."/>
            <person name="Gonzalez-Hilarion S."/>
            <person name="Gujja S."/>
            <person name="Hamlin J.L."/>
            <person name="Hsueh Y.P."/>
            <person name="Ianiri G."/>
            <person name="Jones S."/>
            <person name="Kodira C.D."/>
            <person name="Kozubowski L."/>
            <person name="Lam W."/>
            <person name="Marra M."/>
            <person name="Mesner L.D."/>
            <person name="Mieczkowski P.A."/>
            <person name="Moyrand F."/>
            <person name="Nielsen K."/>
            <person name="Proux C."/>
            <person name="Rossignol T."/>
            <person name="Schein J.E."/>
            <person name="Sun S."/>
            <person name="Wollschlaeger C."/>
            <person name="Wood I.A."/>
            <person name="Zeng Q."/>
            <person name="Neuveglise C."/>
            <person name="Newlon C.S."/>
            <person name="Perfect J.R."/>
            <person name="Lodge J.K."/>
            <person name="Idnurm A."/>
            <person name="Stajich J.E."/>
            <person name="Kronstad J.W."/>
            <person name="Sanyal K."/>
            <person name="Heitman J."/>
            <person name="Fraser J.A."/>
            <person name="Cuomo C.A."/>
            <person name="Dietrich F.S."/>
        </authorList>
    </citation>
    <scope>NUCLEOTIDE SEQUENCE [LARGE SCALE GENOMIC DNA]</scope>
    <source>
        <strain evidence="3">H99 / ATCC 208821 / CBS 10515 / FGSC 9487</strain>
    </source>
</reference>
<dbReference type="KEGG" id="cng:CNAG_07729"/>
<name>J9VT87_CRYN9</name>
<proteinExistence type="predicted"/>
<accession>J9VT87</accession>
<dbReference type="VEuPathDB" id="FungiDB:CNAG_07729"/>